<proteinExistence type="predicted"/>
<name>A0A5M9M2Z9_9EURO</name>
<evidence type="ECO:0000313" key="1">
    <source>
        <dbReference type="EMBL" id="KAA8641355.1"/>
    </source>
</evidence>
<reference evidence="1 2" key="1">
    <citation type="submission" date="2019-08" db="EMBL/GenBank/DDBJ databases">
        <title>The genome sequence of a newly discovered highly antifungal drug resistant Aspergillus species, Aspergillus tanneri NIH 1004.</title>
        <authorList>
            <person name="Mounaud S."/>
            <person name="Singh I."/>
            <person name="Joardar V."/>
            <person name="Pakala S."/>
            <person name="Pakala S."/>
            <person name="Venepally P."/>
            <person name="Chung J.K."/>
            <person name="Losada L."/>
            <person name="Nierman W.C."/>
        </authorList>
    </citation>
    <scope>NUCLEOTIDE SEQUENCE [LARGE SCALE GENOMIC DNA]</scope>
    <source>
        <strain evidence="1 2">NIH1004</strain>
    </source>
</reference>
<organism evidence="1 2">
    <name type="scientific">Aspergillus tanneri</name>
    <dbReference type="NCBI Taxonomy" id="1220188"/>
    <lineage>
        <taxon>Eukaryota</taxon>
        <taxon>Fungi</taxon>
        <taxon>Dikarya</taxon>
        <taxon>Ascomycota</taxon>
        <taxon>Pezizomycotina</taxon>
        <taxon>Eurotiomycetes</taxon>
        <taxon>Eurotiomycetidae</taxon>
        <taxon>Eurotiales</taxon>
        <taxon>Aspergillaceae</taxon>
        <taxon>Aspergillus</taxon>
        <taxon>Aspergillus subgen. Circumdati</taxon>
    </lineage>
</organism>
<dbReference type="EMBL" id="QUQM01000013">
    <property type="protein sequence ID" value="KAA8641355.1"/>
    <property type="molecule type" value="Genomic_DNA"/>
</dbReference>
<sequence>MVAKAFYCICTAANSGERRSMPPFIVYHHVSSTASRVGMTLQPTRQGSTLSAFSDSSTIIGFRLYRWLPDAENEPICQYGGKVHFTHSANLSRLFGPVSRSTSCDGGVFDARFDWVAGVEIPVRRNIQTG</sequence>
<gene>
    <name evidence="1" type="ORF">ATNIH1004_001957</name>
</gene>
<dbReference type="Proteomes" id="UP000324241">
    <property type="component" value="Unassembled WGS sequence"/>
</dbReference>
<comment type="caution">
    <text evidence="1">The sequence shown here is derived from an EMBL/GenBank/DDBJ whole genome shotgun (WGS) entry which is preliminary data.</text>
</comment>
<dbReference type="RefSeq" id="XP_033420717.1">
    <property type="nucleotide sequence ID" value="XM_033566652.1"/>
</dbReference>
<protein>
    <submittedName>
        <fullName evidence="1">Uncharacterized protein</fullName>
    </submittedName>
</protein>
<dbReference type="GeneID" id="54324659"/>
<accession>A0A5M9M2Z9</accession>
<evidence type="ECO:0000313" key="2">
    <source>
        <dbReference type="Proteomes" id="UP000324241"/>
    </source>
</evidence>
<dbReference type="AlphaFoldDB" id="A0A5M9M2Z9"/>